<dbReference type="Gene3D" id="3.60.40.10">
    <property type="entry name" value="PPM-type phosphatase domain"/>
    <property type="match status" value="1"/>
</dbReference>
<evidence type="ECO:0000256" key="1">
    <source>
        <dbReference type="ARBA" id="ARBA00001936"/>
    </source>
</evidence>
<proteinExistence type="inferred from homology"/>
<dbReference type="SMART" id="SM00332">
    <property type="entry name" value="PP2Cc"/>
    <property type="match status" value="1"/>
</dbReference>
<evidence type="ECO:0000256" key="2">
    <source>
        <dbReference type="ARBA" id="ARBA00001946"/>
    </source>
</evidence>
<evidence type="ECO:0000256" key="8">
    <source>
        <dbReference type="ARBA" id="ARBA00022912"/>
    </source>
</evidence>
<evidence type="ECO:0000256" key="9">
    <source>
        <dbReference type="ARBA" id="ARBA00023211"/>
    </source>
</evidence>
<evidence type="ECO:0000256" key="11">
    <source>
        <dbReference type="ARBA" id="ARBA00048336"/>
    </source>
</evidence>
<comment type="similarity">
    <text evidence="3">Belongs to the PP2C family.</text>
</comment>
<keyword evidence="9" id="KW-0464">Manganese</keyword>
<dbReference type="Pfam" id="PF00481">
    <property type="entry name" value="PP2C"/>
    <property type="match status" value="1"/>
</dbReference>
<keyword evidence="7" id="KW-0460">Magnesium</keyword>
<dbReference type="CDD" id="cd00143">
    <property type="entry name" value="PP2Cc"/>
    <property type="match status" value="1"/>
</dbReference>
<reference evidence="13 14" key="1">
    <citation type="journal article" date="2016" name="DNA Res.">
        <title>The draft genome of MD-2 pineapple using hybrid error correction of long reads.</title>
        <authorList>
            <person name="Redwan R.M."/>
            <person name="Saidin A."/>
            <person name="Kumar S.V."/>
        </authorList>
    </citation>
    <scope>NUCLEOTIDE SEQUENCE [LARGE SCALE GENOMIC DNA]</scope>
    <source>
        <strain evidence="14">cv. MD2</strain>
        <tissue evidence="13">Leaf</tissue>
    </source>
</reference>
<evidence type="ECO:0000256" key="10">
    <source>
        <dbReference type="ARBA" id="ARBA00047761"/>
    </source>
</evidence>
<protein>
    <recommendedName>
        <fullName evidence="4">protein-serine/threonine phosphatase</fullName>
        <ecNumber evidence="4">3.1.3.16</ecNumber>
    </recommendedName>
</protein>
<comment type="caution">
    <text evidence="13">The sequence shown here is derived from an EMBL/GenBank/DDBJ whole genome shotgun (WGS) entry which is preliminary data.</text>
</comment>
<dbReference type="STRING" id="4615.A0A199URD5"/>
<comment type="catalytic activity">
    <reaction evidence="10">
        <text>O-phospho-L-seryl-[protein] + H2O = L-seryl-[protein] + phosphate</text>
        <dbReference type="Rhea" id="RHEA:20629"/>
        <dbReference type="Rhea" id="RHEA-COMP:9863"/>
        <dbReference type="Rhea" id="RHEA-COMP:11604"/>
        <dbReference type="ChEBI" id="CHEBI:15377"/>
        <dbReference type="ChEBI" id="CHEBI:29999"/>
        <dbReference type="ChEBI" id="CHEBI:43474"/>
        <dbReference type="ChEBI" id="CHEBI:83421"/>
        <dbReference type="EC" id="3.1.3.16"/>
    </reaction>
</comment>
<dbReference type="FunFam" id="3.60.40.10:FF:000010">
    <property type="entry name" value="Probable protein phosphatase 2C 39"/>
    <property type="match status" value="1"/>
</dbReference>
<sequence>VGAPVDAQVCDSGKGKSRSSRRKITYGYHLVEGKTRHSMEDYHVAEFKRLDDNEVGLFAIFDGHSGTDVASYLREHLFDDILHEPDFWSDTMKAIRRAYHRTDGKILKRKECDVRRRGGSTAVTVIRINGEALVVANVGDSRVVISEDGVARQLSVDHEPLKGQHEIESRGGFVTNVRGNLPRVDGQLAMSRAFGDRTLKEHISSDPDVMIEILMRMMTSDGLWKVMSNQEAVDTIKGIKDAQRAAVELSDEALTRKSKDDISCIVDCCSPSVTTFSVLRDNIEL</sequence>
<gene>
    <name evidence="13" type="ORF">ACMD2_10108</name>
</gene>
<evidence type="ECO:0000256" key="3">
    <source>
        <dbReference type="ARBA" id="ARBA00006702"/>
    </source>
</evidence>
<keyword evidence="8" id="KW-0904">Protein phosphatase</keyword>
<dbReference type="GO" id="GO:0004722">
    <property type="term" value="F:protein serine/threonine phosphatase activity"/>
    <property type="evidence" value="ECO:0007669"/>
    <property type="project" value="UniProtKB-EC"/>
</dbReference>
<name>A0A199URD5_ANACO</name>
<dbReference type="InterPro" id="IPR001932">
    <property type="entry name" value="PPM-type_phosphatase-like_dom"/>
</dbReference>
<dbReference type="SUPFAM" id="SSF81606">
    <property type="entry name" value="PP2C-like"/>
    <property type="match status" value="1"/>
</dbReference>
<comment type="cofactor">
    <cofactor evidence="1">
        <name>Mn(2+)</name>
        <dbReference type="ChEBI" id="CHEBI:29035"/>
    </cofactor>
</comment>
<dbReference type="Proteomes" id="UP000092600">
    <property type="component" value="Unassembled WGS sequence"/>
</dbReference>
<accession>A0A199URD5</accession>
<feature type="domain" description="PPM-type phosphatase" evidence="12">
    <location>
        <begin position="25"/>
        <end position="269"/>
    </location>
</feature>
<dbReference type="InterPro" id="IPR036457">
    <property type="entry name" value="PPM-type-like_dom_sf"/>
</dbReference>
<organism evidence="13 14">
    <name type="scientific">Ananas comosus</name>
    <name type="common">Pineapple</name>
    <name type="synonym">Ananas ananas</name>
    <dbReference type="NCBI Taxonomy" id="4615"/>
    <lineage>
        <taxon>Eukaryota</taxon>
        <taxon>Viridiplantae</taxon>
        <taxon>Streptophyta</taxon>
        <taxon>Embryophyta</taxon>
        <taxon>Tracheophyta</taxon>
        <taxon>Spermatophyta</taxon>
        <taxon>Magnoliopsida</taxon>
        <taxon>Liliopsida</taxon>
        <taxon>Poales</taxon>
        <taxon>Bromeliaceae</taxon>
        <taxon>Bromelioideae</taxon>
        <taxon>Ananas</taxon>
    </lineage>
</organism>
<keyword evidence="6" id="KW-0378">Hydrolase</keyword>
<comment type="cofactor">
    <cofactor evidence="2">
        <name>Mg(2+)</name>
        <dbReference type="ChEBI" id="CHEBI:18420"/>
    </cofactor>
</comment>
<dbReference type="GO" id="GO:0046872">
    <property type="term" value="F:metal ion binding"/>
    <property type="evidence" value="ECO:0007669"/>
    <property type="project" value="UniProtKB-KW"/>
</dbReference>
<dbReference type="InterPro" id="IPR015655">
    <property type="entry name" value="PP2C"/>
</dbReference>
<evidence type="ECO:0000313" key="14">
    <source>
        <dbReference type="Proteomes" id="UP000092600"/>
    </source>
</evidence>
<comment type="catalytic activity">
    <reaction evidence="11">
        <text>O-phospho-L-threonyl-[protein] + H2O = L-threonyl-[protein] + phosphate</text>
        <dbReference type="Rhea" id="RHEA:47004"/>
        <dbReference type="Rhea" id="RHEA-COMP:11060"/>
        <dbReference type="Rhea" id="RHEA-COMP:11605"/>
        <dbReference type="ChEBI" id="CHEBI:15377"/>
        <dbReference type="ChEBI" id="CHEBI:30013"/>
        <dbReference type="ChEBI" id="CHEBI:43474"/>
        <dbReference type="ChEBI" id="CHEBI:61977"/>
        <dbReference type="EC" id="3.1.3.16"/>
    </reaction>
</comment>
<evidence type="ECO:0000313" key="13">
    <source>
        <dbReference type="EMBL" id="OAY67216.1"/>
    </source>
</evidence>
<dbReference type="AlphaFoldDB" id="A0A199URD5"/>
<keyword evidence="5" id="KW-0479">Metal-binding</keyword>
<evidence type="ECO:0000256" key="7">
    <source>
        <dbReference type="ARBA" id="ARBA00022842"/>
    </source>
</evidence>
<dbReference type="EC" id="3.1.3.16" evidence="4"/>
<feature type="non-terminal residue" evidence="13">
    <location>
        <position position="1"/>
    </location>
</feature>
<evidence type="ECO:0000256" key="5">
    <source>
        <dbReference type="ARBA" id="ARBA00022723"/>
    </source>
</evidence>
<dbReference type="PANTHER" id="PTHR47992">
    <property type="entry name" value="PROTEIN PHOSPHATASE"/>
    <property type="match status" value="1"/>
</dbReference>
<dbReference type="EMBL" id="LSRQ01005610">
    <property type="protein sequence ID" value="OAY67216.1"/>
    <property type="molecule type" value="Genomic_DNA"/>
</dbReference>
<feature type="non-terminal residue" evidence="13">
    <location>
        <position position="285"/>
    </location>
</feature>
<evidence type="ECO:0000259" key="12">
    <source>
        <dbReference type="PROSITE" id="PS51746"/>
    </source>
</evidence>
<dbReference type="PROSITE" id="PS51746">
    <property type="entry name" value="PPM_2"/>
    <property type="match status" value="1"/>
</dbReference>
<evidence type="ECO:0000256" key="4">
    <source>
        <dbReference type="ARBA" id="ARBA00013081"/>
    </source>
</evidence>
<evidence type="ECO:0000256" key="6">
    <source>
        <dbReference type="ARBA" id="ARBA00022801"/>
    </source>
</evidence>